<gene>
    <name evidence="1" type="ORF">IFT41_08640</name>
</gene>
<reference evidence="1 2" key="1">
    <citation type="journal article" date="2020" name="FEMS Microbiol. Ecol.">
        <title>Temporal dynamics of bacterial communities during seed development and maturation.</title>
        <authorList>
            <person name="Chesneau G."/>
            <person name="Torres-Cortes G."/>
            <person name="Briand M."/>
            <person name="Darrasse A."/>
            <person name="Preveaux A."/>
            <person name="Marais C."/>
            <person name="Jacques M.A."/>
            <person name="Shade A."/>
            <person name="Barret M."/>
        </authorList>
    </citation>
    <scope>NUCLEOTIDE SEQUENCE [LARGE SCALE GENOMIC DNA]</scope>
    <source>
        <strain evidence="1 2">CFBP13709</strain>
    </source>
</reference>
<proteinExistence type="predicted"/>
<sequence>MFKKTLLTGFVALTALSASSVYAAQENSIRFKGEVSAQTCNVSVNDSTSAAPVILLQTAKVSDLSATGNTSTPTNFSMKLTGCTDPKTATQDIKIHFASSNVDASGNLKNIATDSPASNVAIQLLDPDNNVIDLKSGEATAKAFSLNPNETSGEAQYTARYIATGGAATAGKVEATVQYAISYL</sequence>
<name>A0ACC5PMR9_ENTAG</name>
<keyword evidence="2" id="KW-1185">Reference proteome</keyword>
<evidence type="ECO:0000313" key="2">
    <source>
        <dbReference type="Proteomes" id="UP000610459"/>
    </source>
</evidence>
<accession>A0ACC5PMR9</accession>
<evidence type="ECO:0000313" key="1">
    <source>
        <dbReference type="EMBL" id="MBD8126178.1"/>
    </source>
</evidence>
<dbReference type="EMBL" id="JACYNR010000004">
    <property type="protein sequence ID" value="MBD8126178.1"/>
    <property type="molecule type" value="Genomic_DNA"/>
</dbReference>
<dbReference type="Proteomes" id="UP000610459">
    <property type="component" value="Unassembled WGS sequence"/>
</dbReference>
<protein>
    <submittedName>
        <fullName evidence="1">Type 1 fimbrial protein</fullName>
    </submittedName>
</protein>
<comment type="caution">
    <text evidence="1">The sequence shown here is derived from an EMBL/GenBank/DDBJ whole genome shotgun (WGS) entry which is preliminary data.</text>
</comment>
<organism evidence="1 2">
    <name type="scientific">Enterobacter agglomerans</name>
    <name type="common">Erwinia herbicola</name>
    <name type="synonym">Pantoea agglomerans</name>
    <dbReference type="NCBI Taxonomy" id="549"/>
    <lineage>
        <taxon>Bacteria</taxon>
        <taxon>Pseudomonadati</taxon>
        <taxon>Pseudomonadota</taxon>
        <taxon>Gammaproteobacteria</taxon>
        <taxon>Enterobacterales</taxon>
        <taxon>Erwiniaceae</taxon>
        <taxon>Pantoea</taxon>
        <taxon>Pantoea agglomerans group</taxon>
    </lineage>
</organism>